<evidence type="ECO:0000256" key="1">
    <source>
        <dbReference type="ARBA" id="ARBA00022515"/>
    </source>
</evidence>
<evidence type="ECO:0000256" key="3">
    <source>
        <dbReference type="ARBA" id="ARBA00022723"/>
    </source>
</evidence>
<keyword evidence="2 12" id="KW-0235">DNA replication</keyword>
<sequence length="769" mass="86784">MFIQVALNLPVEELFTYRVTGRESHKPEVGKRAIVPFGPSNRLQTGIIVSVSTSPPEGNFEIKEVFDIPDPYPLFTETLFRLAEFVSRRYCSSLGEALFRFLPGAFIVEEKVRVSPLKPQKPLTPKEEELHTLISSFSSPVSVSFLRRKFGGSSLNAYLKRLVEKGAARLNTQLKPGGPPKEKWVRYLKEGKCGPKGRELLNLLKKHGELPLKHLTYFGFSRGVIENLRQKGLIQITEKESLLPPPPPSLSPRGTTELTQEQKAVLESLFKYRGIHLLSGVTCSGKMEVYLHAARRAVDSGNSVLILVPELLLTPELQSRIESLFGTNYALYHGGLTPAQRASVWLKALKGEVPLIVGTRIAVALPMKNLGLIVLDEEQDPSYKEQQKPYYHARTVAVKRSELEKVPLLLVSATPSVESYYRAKRGEFLFHFLPSRVTRIPPPKVELVDLKKERKRVGIFSEKLLSALERAVNSGGQALLFINRRGYSHKIICPNCGYTLNCKKCGVPVTYHKEKKCFICHLCGTRYKLIFRCIKCGQRLEFTGYGTERVTQELKLLYPNWKIERFDLDTVKTYKDANRLIKLAVEGKIDVIVGTSIAVKGHNLPNLTFLGILIADQLTGPPDYMGAERAYQAIVQAIGRVGRFKPGYAVVQAFNPDFYPIKYAVTGQFHTFYEEELSYRKLFNYPPYTLGAVIEVEVPETQKSKLKELYAAMKKLPSQEVSKPLPLPNGKTYSIFIKLKSDTLLPKIKQLLSRFKVTYKIDVEPIKIP</sequence>
<feature type="binding site" evidence="12">
    <location>
        <position position="533"/>
    </location>
    <ligand>
        <name>Zn(2+)</name>
        <dbReference type="ChEBI" id="CHEBI:29105"/>
        <label>1</label>
    </ligand>
</feature>
<feature type="domain" description="Helicase ATP-binding" evidence="13">
    <location>
        <begin position="267"/>
        <end position="433"/>
    </location>
</feature>
<dbReference type="Pfam" id="PF00270">
    <property type="entry name" value="DEAD"/>
    <property type="match status" value="1"/>
</dbReference>
<evidence type="ECO:0000256" key="11">
    <source>
        <dbReference type="ARBA" id="ARBA00048988"/>
    </source>
</evidence>
<dbReference type="Gene3D" id="3.40.1440.60">
    <property type="entry name" value="PriA, 3(prime) DNA-binding domain"/>
    <property type="match status" value="1"/>
</dbReference>
<name>E8T5E6_THEA1</name>
<comment type="catalytic activity">
    <reaction evidence="11 12">
        <text>ATP + H2O = ADP + phosphate + H(+)</text>
        <dbReference type="Rhea" id="RHEA:13065"/>
        <dbReference type="ChEBI" id="CHEBI:15377"/>
        <dbReference type="ChEBI" id="CHEBI:15378"/>
        <dbReference type="ChEBI" id="CHEBI:30616"/>
        <dbReference type="ChEBI" id="CHEBI:43474"/>
        <dbReference type="ChEBI" id="CHEBI:456216"/>
        <dbReference type="EC" id="5.6.2.4"/>
    </reaction>
</comment>
<dbReference type="HOGENOM" id="CLU_013353_3_1_0"/>
<dbReference type="GO" id="GO:0006302">
    <property type="term" value="P:double-strand break repair"/>
    <property type="evidence" value="ECO:0007669"/>
    <property type="project" value="InterPro"/>
</dbReference>
<feature type="binding site" evidence="12">
    <location>
        <position position="520"/>
    </location>
    <ligand>
        <name>Zn(2+)</name>
        <dbReference type="ChEBI" id="CHEBI:29105"/>
        <label>2</label>
    </ligand>
</feature>
<keyword evidence="8 12" id="KW-0067">ATP-binding</keyword>
<dbReference type="Pfam" id="PF00271">
    <property type="entry name" value="Helicase_C"/>
    <property type="match status" value="1"/>
</dbReference>
<evidence type="ECO:0000256" key="2">
    <source>
        <dbReference type="ARBA" id="ARBA00022705"/>
    </source>
</evidence>
<keyword evidence="3 12" id="KW-0479">Metal-binding</keyword>
<dbReference type="GO" id="GO:0005524">
    <property type="term" value="F:ATP binding"/>
    <property type="evidence" value="ECO:0007669"/>
    <property type="project" value="UniProtKB-UniRule"/>
</dbReference>
<keyword evidence="7 12" id="KW-0862">Zinc</keyword>
<accession>E8T5E6</accession>
<evidence type="ECO:0000256" key="6">
    <source>
        <dbReference type="ARBA" id="ARBA00022806"/>
    </source>
</evidence>
<evidence type="ECO:0000313" key="15">
    <source>
        <dbReference type="Proteomes" id="UP000006362"/>
    </source>
</evidence>
<evidence type="ECO:0000256" key="12">
    <source>
        <dbReference type="HAMAP-Rule" id="MF_00983"/>
    </source>
</evidence>
<comment type="catalytic activity">
    <reaction evidence="12">
        <text>Couples ATP hydrolysis with the unwinding of duplex DNA by translocating in the 3'-5' direction.</text>
        <dbReference type="EC" id="5.6.2.4"/>
    </reaction>
</comment>
<dbReference type="GO" id="GO:0006270">
    <property type="term" value="P:DNA replication initiation"/>
    <property type="evidence" value="ECO:0007669"/>
    <property type="project" value="TreeGrafter"/>
</dbReference>
<dbReference type="InterPro" id="IPR027417">
    <property type="entry name" value="P-loop_NTPase"/>
</dbReference>
<dbReference type="FunFam" id="3.40.50.300:FF:000489">
    <property type="entry name" value="Primosome assembly protein PriA"/>
    <property type="match status" value="1"/>
</dbReference>
<reference evidence="14" key="1">
    <citation type="submission" date="2011-01" db="EMBL/GenBank/DDBJ databases">
        <title>Complete sequence of chromosome of Thermovibrio ammonificans HB-1.</title>
        <authorList>
            <consortium name="US DOE Joint Genome Institute"/>
            <person name="Lucas S."/>
            <person name="Copeland A."/>
            <person name="Lapidus A."/>
            <person name="Cheng J.-F."/>
            <person name="Goodwin L."/>
            <person name="Pitluck S."/>
            <person name="Davenport K."/>
            <person name="Detter J.C."/>
            <person name="Han C."/>
            <person name="Tapia R."/>
            <person name="Land M."/>
            <person name="Hauser L."/>
            <person name="Kyrpides N."/>
            <person name="Ivanova N."/>
            <person name="Ovchinnikova G."/>
            <person name="Vetriani C."/>
            <person name="Woyke T."/>
        </authorList>
    </citation>
    <scope>NUCLEOTIDE SEQUENCE [LARGE SCALE GENOMIC DNA]</scope>
    <source>
        <strain evidence="14">HB-1</strain>
    </source>
</reference>
<dbReference type="PROSITE" id="PS51192">
    <property type="entry name" value="HELICASE_ATP_BIND_1"/>
    <property type="match status" value="1"/>
</dbReference>
<dbReference type="OrthoDB" id="9759544at2"/>
<feature type="binding site" evidence="12">
    <location>
        <position position="502"/>
    </location>
    <ligand>
        <name>Zn(2+)</name>
        <dbReference type="ChEBI" id="CHEBI:29105"/>
        <label>2</label>
    </ligand>
</feature>
<dbReference type="GO" id="GO:0006269">
    <property type="term" value="P:DNA replication, synthesis of primer"/>
    <property type="evidence" value="ECO:0007669"/>
    <property type="project" value="UniProtKB-KW"/>
</dbReference>
<dbReference type="NCBIfam" id="TIGR00595">
    <property type="entry name" value="priA"/>
    <property type="match status" value="1"/>
</dbReference>
<dbReference type="SUPFAM" id="SSF52540">
    <property type="entry name" value="P-loop containing nucleoside triphosphate hydrolases"/>
    <property type="match status" value="2"/>
</dbReference>
<dbReference type="GO" id="GO:0003677">
    <property type="term" value="F:DNA binding"/>
    <property type="evidence" value="ECO:0007669"/>
    <property type="project" value="UniProtKB-UniRule"/>
</dbReference>
<dbReference type="InterPro" id="IPR014001">
    <property type="entry name" value="Helicase_ATP-bd"/>
</dbReference>
<dbReference type="AlphaFoldDB" id="E8T5E6"/>
<keyword evidence="6 12" id="KW-0347">Helicase</keyword>
<comment type="subunit">
    <text evidence="12">Component of the replication restart primosome.</text>
</comment>
<dbReference type="GO" id="GO:0008270">
    <property type="term" value="F:zinc ion binding"/>
    <property type="evidence" value="ECO:0007669"/>
    <property type="project" value="UniProtKB-UniRule"/>
</dbReference>
<comment type="cofactor">
    <cofactor evidence="12">
        <name>Zn(2+)</name>
        <dbReference type="ChEBI" id="CHEBI:29105"/>
    </cofactor>
    <text evidence="12">Binds 2 zinc ions per subunit.</text>
</comment>
<gene>
    <name evidence="12" type="primary">priA</name>
    <name evidence="14" type="ordered locus">Theam_1644</name>
</gene>
<dbReference type="EMBL" id="CP002444">
    <property type="protein sequence ID" value="ADU97600.1"/>
    <property type="molecule type" value="Genomic_DNA"/>
</dbReference>
<dbReference type="GO" id="GO:0006310">
    <property type="term" value="P:DNA recombination"/>
    <property type="evidence" value="ECO:0007669"/>
    <property type="project" value="InterPro"/>
</dbReference>
<comment type="similarity">
    <text evidence="12">Belongs to the helicase family. PriA subfamily.</text>
</comment>
<dbReference type="GO" id="GO:0016887">
    <property type="term" value="F:ATP hydrolysis activity"/>
    <property type="evidence" value="ECO:0007669"/>
    <property type="project" value="RHEA"/>
</dbReference>
<dbReference type="InterPro" id="IPR005259">
    <property type="entry name" value="PriA"/>
</dbReference>
<keyword evidence="15" id="KW-1185">Reference proteome</keyword>
<dbReference type="SMART" id="SM00487">
    <property type="entry name" value="DEXDc"/>
    <property type="match status" value="1"/>
</dbReference>
<dbReference type="InterPro" id="IPR042115">
    <property type="entry name" value="PriA_3primeBD_sf"/>
</dbReference>
<comment type="function">
    <text evidence="12">Initiates the restart of stalled replication forks, which reloads the replicative helicase on sites other than the origin of replication. Recognizes and binds to abandoned replication forks and remodels them to uncover a helicase loading site. Promotes assembly of the primosome at these replication forks.</text>
</comment>
<evidence type="ECO:0000313" key="14">
    <source>
        <dbReference type="EMBL" id="ADU97600.1"/>
    </source>
</evidence>
<evidence type="ECO:0000259" key="13">
    <source>
        <dbReference type="PROSITE" id="PS51192"/>
    </source>
</evidence>
<feature type="binding site" evidence="12">
    <location>
        <position position="496"/>
    </location>
    <ligand>
        <name>Zn(2+)</name>
        <dbReference type="ChEBI" id="CHEBI:29105"/>
        <label>1</label>
    </ligand>
</feature>
<evidence type="ECO:0000256" key="7">
    <source>
        <dbReference type="ARBA" id="ARBA00022833"/>
    </source>
</evidence>
<dbReference type="PANTHER" id="PTHR30580">
    <property type="entry name" value="PRIMOSOMAL PROTEIN N"/>
    <property type="match status" value="1"/>
</dbReference>
<keyword evidence="4 12" id="KW-0547">Nucleotide-binding</keyword>
<keyword evidence="9 12" id="KW-0238">DNA-binding</keyword>
<dbReference type="eggNOG" id="COG1198">
    <property type="taxonomic scope" value="Bacteria"/>
</dbReference>
<feature type="binding site" evidence="12">
    <location>
        <position position="536"/>
    </location>
    <ligand>
        <name>Zn(2+)</name>
        <dbReference type="ChEBI" id="CHEBI:29105"/>
        <label>1</label>
    </ligand>
</feature>
<dbReference type="GO" id="GO:0043138">
    <property type="term" value="F:3'-5' DNA helicase activity"/>
    <property type="evidence" value="ECO:0007669"/>
    <property type="project" value="UniProtKB-EC"/>
</dbReference>
<dbReference type="InterPro" id="IPR011545">
    <property type="entry name" value="DEAD/DEAH_box_helicase_dom"/>
</dbReference>
<dbReference type="SMART" id="SM00490">
    <property type="entry name" value="HELICc"/>
    <property type="match status" value="1"/>
</dbReference>
<evidence type="ECO:0000256" key="4">
    <source>
        <dbReference type="ARBA" id="ARBA00022741"/>
    </source>
</evidence>
<proteinExistence type="inferred from homology"/>
<dbReference type="HAMAP" id="MF_00983">
    <property type="entry name" value="PriA"/>
    <property type="match status" value="1"/>
</dbReference>
<evidence type="ECO:0000256" key="9">
    <source>
        <dbReference type="ARBA" id="ARBA00023125"/>
    </source>
</evidence>
<evidence type="ECO:0000256" key="5">
    <source>
        <dbReference type="ARBA" id="ARBA00022801"/>
    </source>
</evidence>
<feature type="binding site" evidence="12">
    <location>
        <position position="493"/>
    </location>
    <ligand>
        <name>Zn(2+)</name>
        <dbReference type="ChEBI" id="CHEBI:29105"/>
        <label>1</label>
    </ligand>
</feature>
<keyword evidence="1 12" id="KW-0639">Primosome</keyword>
<dbReference type="KEGG" id="tam:Theam_1644"/>
<evidence type="ECO:0000256" key="8">
    <source>
        <dbReference type="ARBA" id="ARBA00022840"/>
    </source>
</evidence>
<dbReference type="PANTHER" id="PTHR30580:SF0">
    <property type="entry name" value="PRIMOSOMAL PROTEIN N"/>
    <property type="match status" value="1"/>
</dbReference>
<keyword evidence="5 12" id="KW-0378">Hydrolase</keyword>
<evidence type="ECO:0000256" key="10">
    <source>
        <dbReference type="ARBA" id="ARBA00023235"/>
    </source>
</evidence>
<feature type="binding site" evidence="12">
    <location>
        <position position="523"/>
    </location>
    <ligand>
        <name>Zn(2+)</name>
        <dbReference type="ChEBI" id="CHEBI:29105"/>
        <label>2</label>
    </ligand>
</feature>
<dbReference type="RefSeq" id="WP_013538385.1">
    <property type="nucleotide sequence ID" value="NC_014926.1"/>
</dbReference>
<organism evidence="14 15">
    <name type="scientific">Thermovibrio ammonificans (strain DSM 15698 / JCM 12110 / HB-1)</name>
    <dbReference type="NCBI Taxonomy" id="648996"/>
    <lineage>
        <taxon>Bacteria</taxon>
        <taxon>Pseudomonadati</taxon>
        <taxon>Aquificota</taxon>
        <taxon>Aquificia</taxon>
        <taxon>Desulfurobacteriales</taxon>
        <taxon>Desulfurobacteriaceae</taxon>
        <taxon>Thermovibrio</taxon>
    </lineage>
</organism>
<feature type="binding site" evidence="12">
    <location>
        <position position="505"/>
    </location>
    <ligand>
        <name>Zn(2+)</name>
        <dbReference type="ChEBI" id="CHEBI:29105"/>
        <label>2</label>
    </ligand>
</feature>
<dbReference type="STRING" id="648996.Theam_1644"/>
<dbReference type="Pfam" id="PF17764">
    <property type="entry name" value="PriA_3primeBD"/>
    <property type="match status" value="1"/>
</dbReference>
<keyword evidence="10 12" id="KW-0413">Isomerase</keyword>
<dbReference type="Gene3D" id="3.40.50.300">
    <property type="entry name" value="P-loop containing nucleotide triphosphate hydrolases"/>
    <property type="match status" value="2"/>
</dbReference>
<dbReference type="InterPro" id="IPR001650">
    <property type="entry name" value="Helicase_C-like"/>
</dbReference>
<protein>
    <recommendedName>
        <fullName evidence="12">Replication restart protein PriA</fullName>
    </recommendedName>
    <alternativeName>
        <fullName evidence="12">ATP-dependent DNA helicase PriA</fullName>
        <ecNumber evidence="12">5.6.2.4</ecNumber>
    </alternativeName>
    <alternativeName>
        <fullName evidence="12">DNA 3'-5' helicase PriA</fullName>
    </alternativeName>
</protein>
<dbReference type="Proteomes" id="UP000006362">
    <property type="component" value="Chromosome"/>
</dbReference>
<dbReference type="InterPro" id="IPR041222">
    <property type="entry name" value="PriA_3primeBD"/>
</dbReference>
<dbReference type="GO" id="GO:1990077">
    <property type="term" value="C:primosome complex"/>
    <property type="evidence" value="ECO:0007669"/>
    <property type="project" value="UniProtKB-UniRule"/>
</dbReference>
<dbReference type="EC" id="5.6.2.4" evidence="12"/>